<dbReference type="Proteomes" id="UP000560081">
    <property type="component" value="Unassembled WGS sequence"/>
</dbReference>
<dbReference type="InterPro" id="IPR045057">
    <property type="entry name" value="Gcn5-rel_NAT"/>
</dbReference>
<proteinExistence type="predicted"/>
<keyword evidence="1" id="KW-0808">Transferase</keyword>
<dbReference type="OrthoDB" id="5405911at2"/>
<dbReference type="GO" id="GO:0016740">
    <property type="term" value="F:transferase activity"/>
    <property type="evidence" value="ECO:0007669"/>
    <property type="project" value="UniProtKB-KW"/>
</dbReference>
<dbReference type="EMBL" id="JACHMC010000001">
    <property type="protein sequence ID" value="MBB4882120.1"/>
    <property type="molecule type" value="Genomic_DNA"/>
</dbReference>
<dbReference type="CDD" id="cd04301">
    <property type="entry name" value="NAT_SF"/>
    <property type="match status" value="1"/>
</dbReference>
<dbReference type="InterPro" id="IPR031165">
    <property type="entry name" value="GNAT_YJDJ"/>
</dbReference>
<dbReference type="PROSITE" id="PS51729">
    <property type="entry name" value="GNAT_YJDJ"/>
    <property type="match status" value="1"/>
</dbReference>
<comment type="caution">
    <text evidence="1">The sequence shown here is derived from an EMBL/GenBank/DDBJ whole genome shotgun (WGS) entry which is preliminary data.</text>
</comment>
<dbReference type="Pfam" id="PF14542">
    <property type="entry name" value="Acetyltransf_CG"/>
    <property type="match status" value="1"/>
</dbReference>
<protein>
    <submittedName>
        <fullName evidence="1">Putative GNAT family acetyltransferase</fullName>
    </submittedName>
</protein>
<keyword evidence="2" id="KW-1185">Reference proteome</keyword>
<dbReference type="InterPro" id="IPR016181">
    <property type="entry name" value="Acyl_CoA_acyltransferase"/>
</dbReference>
<dbReference type="PANTHER" id="PTHR31435">
    <property type="entry name" value="PROTEIN NATD1"/>
    <property type="match status" value="1"/>
</dbReference>
<evidence type="ECO:0000313" key="1">
    <source>
        <dbReference type="EMBL" id="MBB4882120.1"/>
    </source>
</evidence>
<dbReference type="AlphaFoldDB" id="A0A4Y8X3S9"/>
<accession>A0A4Y8X3S9</accession>
<dbReference type="PANTHER" id="PTHR31435:SF9">
    <property type="entry name" value="PROTEIN NATD1"/>
    <property type="match status" value="1"/>
</dbReference>
<evidence type="ECO:0000313" key="2">
    <source>
        <dbReference type="Proteomes" id="UP000560081"/>
    </source>
</evidence>
<sequence length="118" mass="13674">MDTASTQQPEKIVHERLAVTRDPDRGRFEMRQDGRFIGFLGYTQDEVPAADGGEDETVVRLQHTIIDEAHSRQGYARALVTIVLDRLRAEGEKVSPECSYVEDYLRRYPEYRDMVREV</sequence>
<name>A0A4Y8X3S9_9MICC</name>
<dbReference type="Gene3D" id="3.40.630.30">
    <property type="match status" value="1"/>
</dbReference>
<reference evidence="1 2" key="1">
    <citation type="submission" date="2020-08" db="EMBL/GenBank/DDBJ databases">
        <title>Sequencing the genomes of 1000 actinobacteria strains.</title>
        <authorList>
            <person name="Klenk H.-P."/>
        </authorList>
    </citation>
    <scope>NUCLEOTIDE SEQUENCE [LARGE SCALE GENOMIC DNA]</scope>
    <source>
        <strain evidence="1 2">DSM 19079</strain>
    </source>
</reference>
<dbReference type="RefSeq" id="WP_135028828.1">
    <property type="nucleotide sequence ID" value="NZ_BMLA01000006.1"/>
</dbReference>
<organism evidence="1 2">
    <name type="scientific">Micrococcus flavus</name>
    <dbReference type="NCBI Taxonomy" id="384602"/>
    <lineage>
        <taxon>Bacteria</taxon>
        <taxon>Bacillati</taxon>
        <taxon>Actinomycetota</taxon>
        <taxon>Actinomycetes</taxon>
        <taxon>Micrococcales</taxon>
        <taxon>Micrococcaceae</taxon>
        <taxon>Micrococcus</taxon>
    </lineage>
</organism>
<gene>
    <name evidence="1" type="ORF">BJ976_000471</name>
</gene>
<dbReference type="SUPFAM" id="SSF55729">
    <property type="entry name" value="Acyl-CoA N-acyltransferases (Nat)"/>
    <property type="match status" value="1"/>
</dbReference>